<dbReference type="GO" id="GO:0003723">
    <property type="term" value="F:RNA binding"/>
    <property type="evidence" value="ECO:0007669"/>
    <property type="project" value="UniProtKB-UniRule"/>
</dbReference>
<proteinExistence type="predicted"/>
<keyword evidence="4" id="KW-0678">Repressor</keyword>
<dbReference type="Pfam" id="PF20910">
    <property type="entry name" value="TDP-43_C"/>
    <property type="match status" value="1"/>
</dbReference>
<sequence length="246" mass="26071">DENDEPIEIPSEDDGTVLLSTVTAQFPGACGLRCRNPVSQCMRGVRLVEGILHAPDAGWRNPVYVVNYPKGNKRKMGETELREFFSQYGDVMDVFVPKPFRAFAFVPFADDQIARSLCGEDSMKGISVHISNAEPKRNSSNMGGGINFGAFSINPAMMAAPRAVLQSSWCAMGVLASPSDGNQSQGNMQREPNQAFGSGNNSCSGSNFGAAIGWGSASNAGSGSGFNGGFGSSMDSKSSGWERMKG</sequence>
<dbReference type="GO" id="GO:0005739">
    <property type="term" value="C:mitochondrion"/>
    <property type="evidence" value="ECO:0007669"/>
    <property type="project" value="UniProtKB-SubCell"/>
</dbReference>
<evidence type="ECO:0000256" key="7">
    <source>
        <dbReference type="ARBA" id="ARBA00022884"/>
    </source>
</evidence>
<dbReference type="EMBL" id="AACZ04056666">
    <property type="status" value="NOT_ANNOTATED_CDS"/>
    <property type="molecule type" value="Genomic_DNA"/>
</dbReference>
<evidence type="ECO:0000256" key="5">
    <source>
        <dbReference type="ARBA" id="ARBA00022664"/>
    </source>
</evidence>
<dbReference type="Gene3D" id="3.30.70.330">
    <property type="match status" value="1"/>
</dbReference>
<evidence type="ECO:0000256" key="9">
    <source>
        <dbReference type="ARBA" id="ARBA00023125"/>
    </source>
</evidence>
<accession>A0A2I3SFV3</accession>
<dbReference type="Proteomes" id="UP000002277">
    <property type="component" value="Chromosome 2B"/>
</dbReference>
<evidence type="ECO:0000256" key="11">
    <source>
        <dbReference type="ARBA" id="ARBA00023163"/>
    </source>
</evidence>
<evidence type="ECO:0000259" key="16">
    <source>
        <dbReference type="PROSITE" id="PS50102"/>
    </source>
</evidence>
<keyword evidence="11" id="KW-0804">Transcription</keyword>
<reference evidence="17 18" key="1">
    <citation type="journal article" date="2005" name="Nature">
        <title>Initial sequence of the chimpanzee genome and comparison with the human genome.</title>
        <authorList>
            <consortium name="Chimpanzee sequencing and analysis consortium"/>
        </authorList>
    </citation>
    <scope>NUCLEOTIDE SEQUENCE [LARGE SCALE GENOMIC DNA]</scope>
</reference>
<evidence type="ECO:0000256" key="10">
    <source>
        <dbReference type="ARBA" id="ARBA00023128"/>
    </source>
</evidence>
<feature type="region of interest" description="Disordered" evidence="15">
    <location>
        <begin position="225"/>
        <end position="246"/>
    </location>
</feature>
<dbReference type="SUPFAM" id="SSF54928">
    <property type="entry name" value="RNA-binding domain, RBD"/>
    <property type="match status" value="1"/>
</dbReference>
<dbReference type="InterPro" id="IPR041105">
    <property type="entry name" value="TDP-43_N"/>
</dbReference>
<reference evidence="17" key="2">
    <citation type="submission" date="2025-08" db="UniProtKB">
        <authorList>
            <consortium name="Ensembl"/>
        </authorList>
    </citation>
    <scope>IDENTIFICATION</scope>
</reference>
<dbReference type="PANTHER" id="PTHR48033">
    <property type="entry name" value="RNA-BINDING (RRM/RBD/RNP MOTIFS) FAMILY PROTEIN"/>
    <property type="match status" value="1"/>
</dbReference>
<dbReference type="Pfam" id="PF00076">
    <property type="entry name" value="RRM_1"/>
    <property type="match status" value="1"/>
</dbReference>
<dbReference type="GO" id="GO:0003677">
    <property type="term" value="F:DNA binding"/>
    <property type="evidence" value="ECO:0007669"/>
    <property type="project" value="UniProtKB-KW"/>
</dbReference>
<evidence type="ECO:0000256" key="3">
    <source>
        <dbReference type="ARBA" id="ARBA00018889"/>
    </source>
</evidence>
<evidence type="ECO:0000313" key="18">
    <source>
        <dbReference type="Proteomes" id="UP000002277"/>
    </source>
</evidence>
<dbReference type="Bgee" id="ENSPTRG00000052781">
    <property type="expression patterns" value="Expressed in testis and 2 other cell types or tissues"/>
</dbReference>
<evidence type="ECO:0000256" key="15">
    <source>
        <dbReference type="SAM" id="MobiDB-lite"/>
    </source>
</evidence>
<dbReference type="InterPro" id="IPR012677">
    <property type="entry name" value="Nucleotide-bd_a/b_plait_sf"/>
</dbReference>
<organism evidence="17 18">
    <name type="scientific">Pan troglodytes</name>
    <name type="common">Chimpanzee</name>
    <dbReference type="NCBI Taxonomy" id="9598"/>
    <lineage>
        <taxon>Eukaryota</taxon>
        <taxon>Metazoa</taxon>
        <taxon>Chordata</taxon>
        <taxon>Craniata</taxon>
        <taxon>Vertebrata</taxon>
        <taxon>Euteleostomi</taxon>
        <taxon>Mammalia</taxon>
        <taxon>Eutheria</taxon>
        <taxon>Euarchontoglires</taxon>
        <taxon>Primates</taxon>
        <taxon>Haplorrhini</taxon>
        <taxon>Catarrhini</taxon>
        <taxon>Hominidae</taxon>
        <taxon>Pan</taxon>
    </lineage>
</organism>
<evidence type="ECO:0000256" key="14">
    <source>
        <dbReference type="PROSITE-ProRule" id="PRU00176"/>
    </source>
</evidence>
<dbReference type="Ensembl" id="ENSPTRT00000104690.1">
    <property type="protein sequence ID" value="ENSPTRP00000075778.1"/>
    <property type="gene ID" value="ENSPTRG00000052781.1"/>
</dbReference>
<dbReference type="Pfam" id="PF18694">
    <property type="entry name" value="TDP-43_N"/>
    <property type="match status" value="1"/>
</dbReference>
<dbReference type="InterPro" id="IPR035979">
    <property type="entry name" value="RBD_domain_sf"/>
</dbReference>
<evidence type="ECO:0000256" key="2">
    <source>
        <dbReference type="ARBA" id="ARBA00004173"/>
    </source>
</evidence>
<dbReference type="AlphaFoldDB" id="A0A2I3SFV3"/>
<feature type="compositionally biased region" description="Polar residues" evidence="15">
    <location>
        <begin position="180"/>
        <end position="192"/>
    </location>
</feature>
<dbReference type="GeneTree" id="ENSGT00940000154343"/>
<comment type="subcellular location">
    <subcellularLocation>
        <location evidence="2">Mitochondrion</location>
    </subcellularLocation>
    <subcellularLocation>
        <location evidence="1">Nucleus</location>
    </subcellularLocation>
</comment>
<evidence type="ECO:0000256" key="1">
    <source>
        <dbReference type="ARBA" id="ARBA00004123"/>
    </source>
</evidence>
<evidence type="ECO:0000256" key="13">
    <source>
        <dbReference type="ARBA" id="ARBA00023242"/>
    </source>
</evidence>
<evidence type="ECO:0000256" key="8">
    <source>
        <dbReference type="ARBA" id="ARBA00023015"/>
    </source>
</evidence>
<feature type="region of interest" description="Disordered" evidence="15">
    <location>
        <begin position="180"/>
        <end position="200"/>
    </location>
</feature>
<keyword evidence="9" id="KW-0238">DNA-binding</keyword>
<evidence type="ECO:0000256" key="4">
    <source>
        <dbReference type="ARBA" id="ARBA00022491"/>
    </source>
</evidence>
<keyword evidence="13" id="KW-0539">Nucleus</keyword>
<dbReference type="InterPro" id="IPR000504">
    <property type="entry name" value="RRM_dom"/>
</dbReference>
<keyword evidence="12" id="KW-0508">mRNA splicing</keyword>
<keyword evidence="10" id="KW-0496">Mitochondrion</keyword>
<reference evidence="17" key="3">
    <citation type="submission" date="2025-09" db="UniProtKB">
        <authorList>
            <consortium name="Ensembl"/>
        </authorList>
    </citation>
    <scope>IDENTIFICATION</scope>
</reference>
<keyword evidence="8" id="KW-0805">Transcription regulation</keyword>
<evidence type="ECO:0000256" key="6">
    <source>
        <dbReference type="ARBA" id="ARBA00022737"/>
    </source>
</evidence>
<dbReference type="GO" id="GO:0005634">
    <property type="term" value="C:nucleus"/>
    <property type="evidence" value="ECO:0007669"/>
    <property type="project" value="UniProtKB-SubCell"/>
</dbReference>
<protein>
    <recommendedName>
        <fullName evidence="3">TAR DNA-binding protein 43</fullName>
    </recommendedName>
</protein>
<name>A0A2I3SFV3_PANTR</name>
<evidence type="ECO:0000313" key="17">
    <source>
        <dbReference type="Ensembl" id="ENSPTRP00000075778.1"/>
    </source>
</evidence>
<keyword evidence="5" id="KW-0507">mRNA processing</keyword>
<dbReference type="CDD" id="cd19609">
    <property type="entry name" value="NTD_TDP-43"/>
    <property type="match status" value="1"/>
</dbReference>
<feature type="domain" description="RRM" evidence="16">
    <location>
        <begin position="61"/>
        <end position="135"/>
    </location>
</feature>
<dbReference type="OMA" id="QSSWCAM"/>
<keyword evidence="6" id="KW-0677">Repeat</keyword>
<evidence type="ECO:0000256" key="12">
    <source>
        <dbReference type="ARBA" id="ARBA00023187"/>
    </source>
</evidence>
<dbReference type="PROSITE" id="PS50102">
    <property type="entry name" value="RRM"/>
    <property type="match status" value="1"/>
</dbReference>
<dbReference type="InParanoid" id="A0A2I3SFV3"/>
<keyword evidence="7 14" id="KW-0694">RNA-binding</keyword>
<dbReference type="PANTHER" id="PTHR48033:SF9">
    <property type="entry name" value="TAR DNA-BINDING PROTEIN 43"/>
    <property type="match status" value="1"/>
</dbReference>
<keyword evidence="18" id="KW-1185">Reference proteome</keyword>
<dbReference type="GO" id="GO:0006397">
    <property type="term" value="P:mRNA processing"/>
    <property type="evidence" value="ECO:0007669"/>
    <property type="project" value="UniProtKB-KW"/>
</dbReference>
<dbReference type="GO" id="GO:0008380">
    <property type="term" value="P:RNA splicing"/>
    <property type="evidence" value="ECO:0007669"/>
    <property type="project" value="UniProtKB-KW"/>
</dbReference>
<dbReference type="InterPro" id="IPR049124">
    <property type="entry name" value="TDP-43_C"/>
</dbReference>